<evidence type="ECO:0000256" key="2">
    <source>
        <dbReference type="ARBA" id="ARBA00023102"/>
    </source>
</evidence>
<evidence type="ECO:0000256" key="1">
    <source>
        <dbReference type="ARBA" id="ARBA00022605"/>
    </source>
</evidence>
<gene>
    <name evidence="4" type="ORF">UFOPK3547_00155</name>
</gene>
<dbReference type="EMBL" id="CAESAN010000007">
    <property type="protein sequence ID" value="CAB4335624.1"/>
    <property type="molecule type" value="Genomic_DNA"/>
</dbReference>
<dbReference type="InterPro" id="IPR038494">
    <property type="entry name" value="IGPD_sf"/>
</dbReference>
<keyword evidence="1" id="KW-0028">Amino-acid biosynthesis</keyword>
<dbReference type="InterPro" id="IPR000807">
    <property type="entry name" value="ImidazoleglycerolP_deHydtase"/>
</dbReference>
<reference evidence="4" key="1">
    <citation type="submission" date="2020-05" db="EMBL/GenBank/DDBJ databases">
        <authorList>
            <person name="Chiriac C."/>
            <person name="Salcher M."/>
            <person name="Ghai R."/>
            <person name="Kavagutti S V."/>
        </authorList>
    </citation>
    <scope>NUCLEOTIDE SEQUENCE</scope>
</reference>
<dbReference type="Gene3D" id="3.30.230.40">
    <property type="entry name" value="Imidazole glycerol phosphate dehydratase, domain 1"/>
    <property type="match status" value="2"/>
</dbReference>
<dbReference type="Pfam" id="PF00475">
    <property type="entry name" value="IGPD"/>
    <property type="match status" value="1"/>
</dbReference>
<evidence type="ECO:0000313" key="4">
    <source>
        <dbReference type="EMBL" id="CAB4335624.1"/>
    </source>
</evidence>
<organism evidence="4">
    <name type="scientific">freshwater metagenome</name>
    <dbReference type="NCBI Taxonomy" id="449393"/>
    <lineage>
        <taxon>unclassified sequences</taxon>
        <taxon>metagenomes</taxon>
        <taxon>ecological metagenomes</taxon>
    </lineage>
</organism>
<sequence length="213" mass="23430">MTEYKGMAVERDGDKYTTRRESREALVQTTLDFGPRRDSQLNTTLAFFDHMLEMLAWYADINVDASYEVRTYRLMHVVMEDVGLALGAAAAQAISDRIADGVESNGFAYGVMDEASALAQISFEGRANTFVTRGGAAAFEQVEDVLCVDLVAFFEGFSQGARCTIQLDLFDTSRDPHHAWEAGFRAFARALRAAFVANPRRAGMTAGVKGTLD</sequence>
<dbReference type="GO" id="GO:0000105">
    <property type="term" value="P:L-histidine biosynthetic process"/>
    <property type="evidence" value="ECO:0007669"/>
    <property type="project" value="UniProtKB-KW"/>
</dbReference>
<dbReference type="AlphaFoldDB" id="A0A6J5YZD8"/>
<dbReference type="SUPFAM" id="SSF54211">
    <property type="entry name" value="Ribosomal protein S5 domain 2-like"/>
    <property type="match status" value="2"/>
</dbReference>
<keyword evidence="2" id="KW-0368">Histidine biosynthesis</keyword>
<keyword evidence="3" id="KW-0456">Lyase</keyword>
<proteinExistence type="predicted"/>
<name>A0A6J5YZD8_9ZZZZ</name>
<protein>
    <submittedName>
        <fullName evidence="4">Unannotated protein</fullName>
    </submittedName>
</protein>
<evidence type="ECO:0000256" key="3">
    <source>
        <dbReference type="ARBA" id="ARBA00023239"/>
    </source>
</evidence>
<dbReference type="GO" id="GO:0004424">
    <property type="term" value="F:imidazoleglycerol-phosphate dehydratase activity"/>
    <property type="evidence" value="ECO:0007669"/>
    <property type="project" value="InterPro"/>
</dbReference>
<dbReference type="PANTHER" id="PTHR23133:SF2">
    <property type="entry name" value="IMIDAZOLEGLYCEROL-PHOSPHATE DEHYDRATASE"/>
    <property type="match status" value="1"/>
</dbReference>
<dbReference type="InterPro" id="IPR020568">
    <property type="entry name" value="Ribosomal_Su5_D2-typ_SF"/>
</dbReference>
<accession>A0A6J5YZD8</accession>
<dbReference type="PANTHER" id="PTHR23133">
    <property type="entry name" value="IMIDAZOLEGLYCEROL-PHOSPHATE DEHYDRATASE HIS7"/>
    <property type="match status" value="1"/>
</dbReference>